<dbReference type="Proteomes" id="UP001152795">
    <property type="component" value="Unassembled WGS sequence"/>
</dbReference>
<gene>
    <name evidence="1" type="ORF">PACLA_8A013346</name>
</gene>
<reference evidence="1" key="1">
    <citation type="submission" date="2020-04" db="EMBL/GenBank/DDBJ databases">
        <authorList>
            <person name="Alioto T."/>
            <person name="Alioto T."/>
            <person name="Gomez Garrido J."/>
        </authorList>
    </citation>
    <scope>NUCLEOTIDE SEQUENCE</scope>
    <source>
        <strain evidence="1">A484AB</strain>
    </source>
</reference>
<comment type="caution">
    <text evidence="1">The sequence shown here is derived from an EMBL/GenBank/DDBJ whole genome shotgun (WGS) entry which is preliminary data.</text>
</comment>
<evidence type="ECO:0000313" key="2">
    <source>
        <dbReference type="Proteomes" id="UP001152795"/>
    </source>
</evidence>
<name>A0A7D9I8Q6_PARCT</name>
<protein>
    <submittedName>
        <fullName evidence="1">Uncharacterized protein</fullName>
    </submittedName>
</protein>
<keyword evidence="2" id="KW-1185">Reference proteome</keyword>
<proteinExistence type="predicted"/>
<accession>A0A7D9I8Q6</accession>
<evidence type="ECO:0000313" key="1">
    <source>
        <dbReference type="EMBL" id="CAB4001890.1"/>
    </source>
</evidence>
<sequence length="165" mass="19243">MSANQRQRFIHNFLDRVIDQPRQIRDRLRSIRKSKQCISNTLRDTRCRKCTAHTEKCWIHLAKYNTLRIKPSNVIGGGRKRTKAEIDRRYGNKLAKYALCNRQGICVDSNHTTDAAARFANDSHGTPFSNNSKIRGNTVFRLKATKTIPANREIFTSYGREYWNR</sequence>
<dbReference type="SUPFAM" id="SSF82199">
    <property type="entry name" value="SET domain"/>
    <property type="match status" value="1"/>
</dbReference>
<dbReference type="EMBL" id="CACRXK020004201">
    <property type="protein sequence ID" value="CAB4001890.1"/>
    <property type="molecule type" value="Genomic_DNA"/>
</dbReference>
<dbReference type="OrthoDB" id="5560686at2759"/>
<dbReference type="InterPro" id="IPR046341">
    <property type="entry name" value="SET_dom_sf"/>
</dbReference>
<dbReference type="AlphaFoldDB" id="A0A7D9I8Q6"/>
<dbReference type="Gene3D" id="2.170.270.10">
    <property type="entry name" value="SET domain"/>
    <property type="match status" value="1"/>
</dbReference>
<organism evidence="1 2">
    <name type="scientific">Paramuricea clavata</name>
    <name type="common">Red gorgonian</name>
    <name type="synonym">Violescent sea-whip</name>
    <dbReference type="NCBI Taxonomy" id="317549"/>
    <lineage>
        <taxon>Eukaryota</taxon>
        <taxon>Metazoa</taxon>
        <taxon>Cnidaria</taxon>
        <taxon>Anthozoa</taxon>
        <taxon>Octocorallia</taxon>
        <taxon>Malacalcyonacea</taxon>
        <taxon>Plexauridae</taxon>
        <taxon>Paramuricea</taxon>
    </lineage>
</organism>